<dbReference type="PANTHER" id="PTHR30294:SF38">
    <property type="entry name" value="TRANSPORT PERMEASE PROTEIN"/>
    <property type="match status" value="1"/>
</dbReference>
<evidence type="ECO:0000256" key="8">
    <source>
        <dbReference type="SAM" id="Phobius"/>
    </source>
</evidence>
<dbReference type="InterPro" id="IPR047817">
    <property type="entry name" value="ABC2_TM_bact-type"/>
</dbReference>
<dbReference type="Gene3D" id="3.40.1710.10">
    <property type="entry name" value="abc type-2 transporter like domain"/>
    <property type="match status" value="1"/>
</dbReference>
<evidence type="ECO:0000256" key="7">
    <source>
        <dbReference type="ARBA" id="ARBA00023136"/>
    </source>
</evidence>
<dbReference type="eggNOG" id="COG0842">
    <property type="taxonomic scope" value="Bacteria"/>
</dbReference>
<name>A0A0V8M4L8_9CHLR</name>
<feature type="transmembrane region" description="Helical" evidence="8">
    <location>
        <begin position="172"/>
        <end position="194"/>
    </location>
</feature>
<evidence type="ECO:0000256" key="2">
    <source>
        <dbReference type="ARBA" id="ARBA00007783"/>
    </source>
</evidence>
<gene>
    <name evidence="10" type="ORF">DA01_01475</name>
</gene>
<dbReference type="Proteomes" id="UP000053577">
    <property type="component" value="Unassembled WGS sequence"/>
</dbReference>
<evidence type="ECO:0000256" key="5">
    <source>
        <dbReference type="ARBA" id="ARBA00022692"/>
    </source>
</evidence>
<evidence type="ECO:0000256" key="4">
    <source>
        <dbReference type="ARBA" id="ARBA00022475"/>
    </source>
</evidence>
<dbReference type="InterPro" id="IPR051449">
    <property type="entry name" value="ABC-2_transporter_component"/>
</dbReference>
<dbReference type="PROSITE" id="PS51012">
    <property type="entry name" value="ABC_TM2"/>
    <property type="match status" value="1"/>
</dbReference>
<dbReference type="GO" id="GO:0140359">
    <property type="term" value="F:ABC-type transporter activity"/>
    <property type="evidence" value="ECO:0007669"/>
    <property type="project" value="InterPro"/>
</dbReference>
<proteinExistence type="inferred from homology"/>
<accession>A0A0V8M4L8</accession>
<dbReference type="AlphaFoldDB" id="A0A0V8M4L8"/>
<evidence type="ECO:0000259" key="9">
    <source>
        <dbReference type="PROSITE" id="PS51012"/>
    </source>
</evidence>
<dbReference type="InterPro" id="IPR013525">
    <property type="entry name" value="ABC2_TM"/>
</dbReference>
<comment type="subcellular location">
    <subcellularLocation>
        <location evidence="1">Cell membrane</location>
        <topology evidence="1">Multi-pass membrane protein</topology>
    </subcellularLocation>
</comment>
<feature type="transmembrane region" description="Helical" evidence="8">
    <location>
        <begin position="283"/>
        <end position="301"/>
    </location>
</feature>
<dbReference type="Pfam" id="PF12698">
    <property type="entry name" value="ABC2_membrane_3"/>
    <property type="match status" value="1"/>
</dbReference>
<evidence type="ECO:0000313" key="10">
    <source>
        <dbReference type="EMBL" id="KSV18672.1"/>
    </source>
</evidence>
<feature type="transmembrane region" description="Helical" evidence="8">
    <location>
        <begin position="215"/>
        <end position="237"/>
    </location>
</feature>
<keyword evidence="3" id="KW-0813">Transport</keyword>
<reference evidence="10 11" key="1">
    <citation type="journal article" date="2015" name="Sci. Rep.">
        <title>A comparative genomics and reductive dehalogenase gene transcription study of two chloroethene-respiring bacteria, Dehalococcoides mccartyi strains MB and 11a.</title>
        <authorList>
            <person name="Low A."/>
            <person name="Shen Z."/>
            <person name="Cheng D."/>
            <person name="Rogers M.J."/>
            <person name="Lee P.K."/>
            <person name="He J."/>
        </authorList>
    </citation>
    <scope>NUCLEOTIDE SEQUENCE [LARGE SCALE GENOMIC DNA]</scope>
    <source>
        <strain evidence="10 11">MB</strain>
    </source>
</reference>
<feature type="transmembrane region" description="Helical" evidence="8">
    <location>
        <begin position="341"/>
        <end position="360"/>
    </location>
</feature>
<feature type="domain" description="ABC transmembrane type-2" evidence="9">
    <location>
        <begin position="137"/>
        <end position="362"/>
    </location>
</feature>
<dbReference type="PANTHER" id="PTHR30294">
    <property type="entry name" value="MEMBRANE COMPONENT OF ABC TRANSPORTER YHHJ-RELATED"/>
    <property type="match status" value="1"/>
</dbReference>
<comment type="similarity">
    <text evidence="2">Belongs to the ABC-2 integral membrane protein family.</text>
</comment>
<comment type="caution">
    <text evidence="10">The sequence shown here is derived from an EMBL/GenBank/DDBJ whole genome shotgun (WGS) entry which is preliminary data.</text>
</comment>
<dbReference type="OrthoDB" id="9788252at2"/>
<evidence type="ECO:0000256" key="6">
    <source>
        <dbReference type="ARBA" id="ARBA00022989"/>
    </source>
</evidence>
<sequence>MRFWQLGIRALKETYRDPMALGFLLGFPLMFMLLFGFAFSGEGSASYQIGVIDEDQTPVSIAFANDTLPNVPAYEISYINTPDEALTKLKQSDIRAYVIIPAGFGEEVNKLWAGENGNIYLDVTYDESDIQAAGEILSQLNAVCRAFAKIEIPLSINAQPVNIENKITNIDFISPGIIVFGLLILIPTSARIMVRDKEKGFMSRMLTTPSRPVDFILGYSLSMTFICIIQIIFFMLLGYLFGMDITGNIALAFLIFFLTGLSSIGIGMVIAGFSKSENQSESISWFFSMPLAMVSGTWFSIQFMPDILKGLGYAFPYSHAIEASRLVILRGADFSAVSSEIGILAVWTVAIFALGTIIFGRTMRS</sequence>
<dbReference type="RefSeq" id="WP_058292161.1">
    <property type="nucleotide sequence ID" value="NZ_JGYD01000010.1"/>
</dbReference>
<keyword evidence="4" id="KW-1003">Cell membrane</keyword>
<dbReference type="EMBL" id="JGYD01000010">
    <property type="protein sequence ID" value="KSV18672.1"/>
    <property type="molecule type" value="Genomic_DNA"/>
</dbReference>
<feature type="transmembrane region" description="Helical" evidence="8">
    <location>
        <begin position="20"/>
        <end position="39"/>
    </location>
</feature>
<keyword evidence="7 8" id="KW-0472">Membrane</keyword>
<evidence type="ECO:0000313" key="11">
    <source>
        <dbReference type="Proteomes" id="UP000053577"/>
    </source>
</evidence>
<keyword evidence="6 8" id="KW-1133">Transmembrane helix</keyword>
<dbReference type="PATRIC" id="fig|61435.5.peg.300"/>
<keyword evidence="5 8" id="KW-0812">Transmembrane</keyword>
<protein>
    <submittedName>
        <fullName evidence="10">ABC transporter permease</fullName>
    </submittedName>
</protein>
<dbReference type="GO" id="GO:0005886">
    <property type="term" value="C:plasma membrane"/>
    <property type="evidence" value="ECO:0007669"/>
    <property type="project" value="UniProtKB-SubCell"/>
</dbReference>
<organism evidence="10 11">
    <name type="scientific">Dehalococcoides mccartyi</name>
    <dbReference type="NCBI Taxonomy" id="61435"/>
    <lineage>
        <taxon>Bacteria</taxon>
        <taxon>Bacillati</taxon>
        <taxon>Chloroflexota</taxon>
        <taxon>Dehalococcoidia</taxon>
        <taxon>Dehalococcoidales</taxon>
        <taxon>Dehalococcoidaceae</taxon>
        <taxon>Dehalococcoides</taxon>
    </lineage>
</organism>
<evidence type="ECO:0000256" key="1">
    <source>
        <dbReference type="ARBA" id="ARBA00004651"/>
    </source>
</evidence>
<feature type="transmembrane region" description="Helical" evidence="8">
    <location>
        <begin position="249"/>
        <end position="271"/>
    </location>
</feature>
<evidence type="ECO:0000256" key="3">
    <source>
        <dbReference type="ARBA" id="ARBA00022448"/>
    </source>
</evidence>